<comment type="caution">
    <text evidence="3">The sequence shown here is derived from an EMBL/GenBank/DDBJ whole genome shotgun (WGS) entry which is preliminary data.</text>
</comment>
<dbReference type="CDD" id="cd13566">
    <property type="entry name" value="PBP2_phosphate"/>
    <property type="match status" value="1"/>
</dbReference>
<keyword evidence="1" id="KW-0732">Signal</keyword>
<dbReference type="InterPro" id="IPR024370">
    <property type="entry name" value="PBP_domain"/>
</dbReference>
<dbReference type="PANTHER" id="PTHR30570:SF1">
    <property type="entry name" value="PHOSPHATE-BINDING PROTEIN PSTS"/>
    <property type="match status" value="1"/>
</dbReference>
<evidence type="ECO:0000313" key="4">
    <source>
        <dbReference type="Proteomes" id="UP000807825"/>
    </source>
</evidence>
<feature type="domain" description="PBP" evidence="2">
    <location>
        <begin position="28"/>
        <end position="274"/>
    </location>
</feature>
<name>A0A9D6V012_9BACT</name>
<evidence type="ECO:0000313" key="3">
    <source>
        <dbReference type="EMBL" id="MBI5249575.1"/>
    </source>
</evidence>
<dbReference type="EMBL" id="JACRDE010000235">
    <property type="protein sequence ID" value="MBI5249575.1"/>
    <property type="molecule type" value="Genomic_DNA"/>
</dbReference>
<evidence type="ECO:0000256" key="1">
    <source>
        <dbReference type="ARBA" id="ARBA00022729"/>
    </source>
</evidence>
<proteinExistence type="predicted"/>
<dbReference type="PANTHER" id="PTHR30570">
    <property type="entry name" value="PERIPLASMIC PHOSPHATE BINDING COMPONENT OF PHOSPHATE ABC TRANSPORTER"/>
    <property type="match status" value="1"/>
</dbReference>
<sequence length="281" mass="30657">MKERLCIFVVTSTLLVLALFTSAIGADKEIIRVRGSESMADLVDAYAKEFMERNPNVNIVVSGGSGASDAFKALLEKEAEIVMQSHDIDSPEKEAAAKKGVDMMEKIIGWGGIVIVVIPTNTINELTADQVRKIFSGQITNWKQVGGFDEPIAVVVVGEKRAGTMEFFTRDFLKGSLAANAAVKAYFRSIIPTVAESTGATGFVRIRNIVQLKEKNQESRIKIIGIKKDENSPAILPSRETVNNGTYPITRPFFLYMDGKTGTSVAGKFLDFCAGKNPRPM</sequence>
<dbReference type="InterPro" id="IPR050811">
    <property type="entry name" value="Phosphate_ABC_transporter"/>
</dbReference>
<reference evidence="3" key="1">
    <citation type="submission" date="2020-07" db="EMBL/GenBank/DDBJ databases">
        <title>Huge and variable diversity of episymbiotic CPR bacteria and DPANN archaea in groundwater ecosystems.</title>
        <authorList>
            <person name="He C.Y."/>
            <person name="Keren R."/>
            <person name="Whittaker M."/>
            <person name="Farag I.F."/>
            <person name="Doudna J."/>
            <person name="Cate J.H.D."/>
            <person name="Banfield J.F."/>
        </authorList>
    </citation>
    <scope>NUCLEOTIDE SEQUENCE</scope>
    <source>
        <strain evidence="3">NC_groundwater_1664_Pr3_B-0.1um_52_9</strain>
    </source>
</reference>
<dbReference type="AlphaFoldDB" id="A0A9D6V012"/>
<protein>
    <submittedName>
        <fullName evidence="3">PstS family phosphate ABC transporter substrate-binding protein</fullName>
    </submittedName>
</protein>
<organism evidence="3 4">
    <name type="scientific">Desulfomonile tiedjei</name>
    <dbReference type="NCBI Taxonomy" id="2358"/>
    <lineage>
        <taxon>Bacteria</taxon>
        <taxon>Pseudomonadati</taxon>
        <taxon>Thermodesulfobacteriota</taxon>
        <taxon>Desulfomonilia</taxon>
        <taxon>Desulfomonilales</taxon>
        <taxon>Desulfomonilaceae</taxon>
        <taxon>Desulfomonile</taxon>
    </lineage>
</organism>
<evidence type="ECO:0000259" key="2">
    <source>
        <dbReference type="Pfam" id="PF12849"/>
    </source>
</evidence>
<dbReference type="Proteomes" id="UP000807825">
    <property type="component" value="Unassembled WGS sequence"/>
</dbReference>
<dbReference type="Pfam" id="PF12849">
    <property type="entry name" value="PBP_like_2"/>
    <property type="match status" value="1"/>
</dbReference>
<dbReference type="Gene3D" id="3.40.190.10">
    <property type="entry name" value="Periplasmic binding protein-like II"/>
    <property type="match status" value="2"/>
</dbReference>
<dbReference type="SUPFAM" id="SSF53850">
    <property type="entry name" value="Periplasmic binding protein-like II"/>
    <property type="match status" value="1"/>
</dbReference>
<gene>
    <name evidence="3" type="ORF">HY912_08775</name>
</gene>
<accession>A0A9D6V012</accession>